<feature type="domain" description="Aldehyde dehydrogenase" evidence="4">
    <location>
        <begin position="5"/>
        <end position="453"/>
    </location>
</feature>
<dbReference type="Proteomes" id="UP000036406">
    <property type="component" value="Chromosome"/>
</dbReference>
<dbReference type="InterPro" id="IPR047110">
    <property type="entry name" value="GABD/Sad-like"/>
</dbReference>
<dbReference type="GO" id="GO:0004777">
    <property type="term" value="F:succinate-semialdehyde dehydrogenase (NAD+) activity"/>
    <property type="evidence" value="ECO:0007669"/>
    <property type="project" value="TreeGrafter"/>
</dbReference>
<keyword evidence="6" id="KW-1185">Reference proteome</keyword>
<evidence type="ECO:0000313" key="6">
    <source>
        <dbReference type="Proteomes" id="UP000036406"/>
    </source>
</evidence>
<dbReference type="InterPro" id="IPR015590">
    <property type="entry name" value="Aldehyde_DH_dom"/>
</dbReference>
<dbReference type="InterPro" id="IPR016160">
    <property type="entry name" value="Ald_DH_CS_CYS"/>
</dbReference>
<protein>
    <submittedName>
        <fullName evidence="5">Succinate-semialdehyde dehydrogenase</fullName>
    </submittedName>
</protein>
<dbReference type="PROSITE" id="PS00070">
    <property type="entry name" value="ALDEHYDE_DEHYDR_CYS"/>
    <property type="match status" value="1"/>
</dbReference>
<keyword evidence="3" id="KW-0560">Oxidoreductase</keyword>
<dbReference type="InterPro" id="IPR016163">
    <property type="entry name" value="Ald_DH_C"/>
</dbReference>
<keyword evidence="2" id="KW-0521">NADP</keyword>
<dbReference type="PANTHER" id="PTHR43217:SF1">
    <property type="entry name" value="SUCCINATE SEMIALDEHYDE DEHYDROGENASE [NAD(P)+] SAD"/>
    <property type="match status" value="1"/>
</dbReference>
<comment type="similarity">
    <text evidence="1">Belongs to the aldehyde dehydrogenase family.</text>
</comment>
<dbReference type="STRING" id="330734.ABA45_04715"/>
<dbReference type="CDD" id="cd07100">
    <property type="entry name" value="ALDH_SSADH1_GabD1"/>
    <property type="match status" value="1"/>
</dbReference>
<evidence type="ECO:0000256" key="3">
    <source>
        <dbReference type="ARBA" id="ARBA00023002"/>
    </source>
</evidence>
<dbReference type="FunFam" id="3.40.605.10:FF:000012">
    <property type="entry name" value="NAD-dependent succinate-semialdehyde dehydrogenase"/>
    <property type="match status" value="1"/>
</dbReference>
<organism evidence="5 6">
    <name type="scientific">Marinobacter psychrophilus</name>
    <dbReference type="NCBI Taxonomy" id="330734"/>
    <lineage>
        <taxon>Bacteria</taxon>
        <taxon>Pseudomonadati</taxon>
        <taxon>Pseudomonadota</taxon>
        <taxon>Gammaproteobacteria</taxon>
        <taxon>Pseudomonadales</taxon>
        <taxon>Marinobacteraceae</taxon>
        <taxon>Marinobacter</taxon>
    </lineage>
</organism>
<dbReference type="PANTHER" id="PTHR43217">
    <property type="entry name" value="SUCCINATE SEMIALDEHYDE DEHYDROGENASE [NAD(P)+] SAD"/>
    <property type="match status" value="1"/>
</dbReference>
<dbReference type="Gene3D" id="3.40.309.10">
    <property type="entry name" value="Aldehyde Dehydrogenase, Chain A, domain 2"/>
    <property type="match status" value="1"/>
</dbReference>
<dbReference type="Gene3D" id="3.40.605.10">
    <property type="entry name" value="Aldehyde Dehydrogenase, Chain A, domain 1"/>
    <property type="match status" value="1"/>
</dbReference>
<dbReference type="RefSeq" id="WP_048384523.1">
    <property type="nucleotide sequence ID" value="NZ_CP011494.1"/>
</dbReference>
<dbReference type="SUPFAM" id="SSF53720">
    <property type="entry name" value="ALDH-like"/>
    <property type="match status" value="1"/>
</dbReference>
<dbReference type="AlphaFoldDB" id="A0A0H4I9T9"/>
<evidence type="ECO:0000313" key="5">
    <source>
        <dbReference type="EMBL" id="AKO51807.1"/>
    </source>
</evidence>
<dbReference type="InterPro" id="IPR016162">
    <property type="entry name" value="Ald_DH_N"/>
</dbReference>
<dbReference type="FunFam" id="3.40.309.10:FF:000009">
    <property type="entry name" value="Aldehyde dehydrogenase A"/>
    <property type="match status" value="1"/>
</dbReference>
<dbReference type="InterPro" id="IPR044148">
    <property type="entry name" value="ALDH_GabD1-like"/>
</dbReference>
<dbReference type="Pfam" id="PF00171">
    <property type="entry name" value="Aldedh"/>
    <property type="match status" value="1"/>
</dbReference>
<evidence type="ECO:0000256" key="1">
    <source>
        <dbReference type="ARBA" id="ARBA00009986"/>
    </source>
</evidence>
<reference evidence="5 6" key="1">
    <citation type="submission" date="2015-05" db="EMBL/GenBank/DDBJ databases">
        <title>Complete genome of Marinobacter psychrophilus strain 20041T isolated from sea-ice of the Canadian Basin.</title>
        <authorList>
            <person name="Song L."/>
            <person name="Ren L."/>
            <person name="Yu Y."/>
            <person name="Wang X."/>
        </authorList>
    </citation>
    <scope>NUCLEOTIDE SEQUENCE [LARGE SCALE GENOMIC DNA]</scope>
    <source>
        <strain evidence="5 6">20041</strain>
    </source>
</reference>
<dbReference type="EMBL" id="CP011494">
    <property type="protein sequence ID" value="AKO51807.1"/>
    <property type="molecule type" value="Genomic_DNA"/>
</dbReference>
<evidence type="ECO:0000256" key="2">
    <source>
        <dbReference type="ARBA" id="ARBA00022857"/>
    </source>
</evidence>
<dbReference type="KEGG" id="mpq:ABA45_04715"/>
<proteinExistence type="inferred from homology"/>
<dbReference type="GO" id="GO:0004030">
    <property type="term" value="F:aldehyde dehydrogenase [NAD(P)+] activity"/>
    <property type="evidence" value="ECO:0007669"/>
    <property type="project" value="InterPro"/>
</dbReference>
<dbReference type="InterPro" id="IPR016161">
    <property type="entry name" value="Ald_DH/histidinol_DH"/>
</dbReference>
<evidence type="ECO:0000259" key="4">
    <source>
        <dbReference type="Pfam" id="PF00171"/>
    </source>
</evidence>
<sequence length="459" mass="49786">MSDSNQTINPATEEVIETYSLISREEAEGIVDQCHEAFSGWRQTRFLDRANVLRKTAELIRERKNEYAALMTREMGKTLAQGKQECDLCAAICEYTADQGAQVLADEPRNIDGGRGLVTYQPQGVIYGIQPWNFPLYQVIRYSAANLMAGNTVLLKHAANVWGMAVEVEQLYRDAGLPQNAFRTLLISHDVSDAVIEHKRVRGVTLTGSPGAGRIVAEKAGKALKKSVMELGSNDAYLVLADADIEKAVKFSVQGRVYNAGQTCVAAKRFIIDDAVYDQFRDAYVAAMKNVTFGDPTDPQTDIGPMARKDLRDGLHDQVRKSIDAGATCLLGGEIPEGKGCYYPPTVLENVTPGQPAYDAELFGPVAALIRVKDKAEAIAVANDSVYGLGGGIFSADEAEAIRIARDELDTGMVNINGYNLALPNMPFGGVKESGYGREHGGFGMLEFVNVKGVMISDG</sequence>
<dbReference type="PATRIC" id="fig|330734.3.peg.1004"/>
<name>A0A0H4I9T9_9GAMM</name>
<gene>
    <name evidence="5" type="ORF">ABA45_04715</name>
</gene>
<accession>A0A0H4I9T9</accession>